<evidence type="ECO:0000256" key="8">
    <source>
        <dbReference type="ARBA" id="ARBA00022989"/>
    </source>
</evidence>
<dbReference type="InterPro" id="IPR050415">
    <property type="entry name" value="MRET"/>
</dbReference>
<comment type="subcellular location">
    <subcellularLocation>
        <location evidence="2">Membrane</location>
        <topology evidence="2">Multi-pass membrane protein</topology>
    </subcellularLocation>
</comment>
<accession>V2RK82</accession>
<dbReference type="GO" id="GO:0016491">
    <property type="term" value="F:oxidoreductase activity"/>
    <property type="evidence" value="ECO:0007669"/>
    <property type="project" value="UniProtKB-KW"/>
</dbReference>
<evidence type="ECO:0000256" key="6">
    <source>
        <dbReference type="ARBA" id="ARBA00022723"/>
    </source>
</evidence>
<dbReference type="CDD" id="cd06198">
    <property type="entry name" value="FNR_like_3"/>
    <property type="match status" value="1"/>
</dbReference>
<keyword evidence="10" id="KW-0408">Iron</keyword>
<keyword evidence="4" id="KW-0812">Transmembrane</keyword>
<dbReference type="SUPFAM" id="SSF52343">
    <property type="entry name" value="Ferredoxin reductase-like, C-terminal NADP-linked domain"/>
    <property type="match status" value="1"/>
</dbReference>
<evidence type="ECO:0000313" key="14">
    <source>
        <dbReference type="Proteomes" id="UP000017429"/>
    </source>
</evidence>
<dbReference type="RefSeq" id="WP_023275948.1">
    <property type="nucleotide sequence ID" value="NZ_CP097562.1"/>
</dbReference>
<keyword evidence="6" id="KW-0479">Metal-binding</keyword>
<dbReference type="Proteomes" id="UP000017429">
    <property type="component" value="Chromosome"/>
</dbReference>
<dbReference type="Pfam" id="PF01794">
    <property type="entry name" value="Ferric_reduct"/>
    <property type="match status" value="1"/>
</dbReference>
<evidence type="ECO:0000256" key="12">
    <source>
        <dbReference type="ARBA" id="ARBA00023136"/>
    </source>
</evidence>
<dbReference type="GO" id="GO:0016020">
    <property type="term" value="C:membrane"/>
    <property type="evidence" value="ECO:0007669"/>
    <property type="project" value="UniProtKB-SubCell"/>
</dbReference>
<dbReference type="PANTHER" id="PTHR47354:SF8">
    <property type="entry name" value="1,2-PHENYLACETYL-COA EPOXIDASE, SUBUNIT E"/>
    <property type="match status" value="1"/>
</dbReference>
<keyword evidence="3" id="KW-0285">Flavoprotein</keyword>
<proteinExistence type="predicted"/>
<dbReference type="InterPro" id="IPR017938">
    <property type="entry name" value="Riboflavin_synthase-like_b-brl"/>
</dbReference>
<reference evidence="13" key="3">
    <citation type="submission" date="2022-06" db="EMBL/GenBank/DDBJ databases">
        <title>Resources to Facilitate Use of the Altered Schaedler Flora (ASF) Mouse Model to Study Microbiome Function.</title>
        <authorList>
            <person name="Proctor A."/>
            <person name="Parvinroo S."/>
            <person name="Richie T."/>
            <person name="Jia X."/>
            <person name="Lee S.T.M."/>
            <person name="Karp P.D."/>
            <person name="Paley S."/>
            <person name="Kostic A.D."/>
            <person name="Pierre J.F."/>
            <person name="Wannemuehler M.J."/>
            <person name="Phillips G.J."/>
        </authorList>
    </citation>
    <scope>NUCLEOTIDE SEQUENCE</scope>
    <source>
        <strain evidence="13">ASF457</strain>
    </source>
</reference>
<dbReference type="PANTHER" id="PTHR47354">
    <property type="entry name" value="NADH OXIDOREDUCTASE HCR"/>
    <property type="match status" value="1"/>
</dbReference>
<evidence type="ECO:0000256" key="5">
    <source>
        <dbReference type="ARBA" id="ARBA00022714"/>
    </source>
</evidence>
<evidence type="ECO:0000256" key="10">
    <source>
        <dbReference type="ARBA" id="ARBA00023004"/>
    </source>
</evidence>
<dbReference type="PROSITE" id="PS51384">
    <property type="entry name" value="FAD_FR"/>
    <property type="match status" value="1"/>
</dbReference>
<dbReference type="Gene3D" id="2.40.30.10">
    <property type="entry name" value="Translation factors"/>
    <property type="match status" value="1"/>
</dbReference>
<dbReference type="GO" id="GO:0046872">
    <property type="term" value="F:metal ion binding"/>
    <property type="evidence" value="ECO:0007669"/>
    <property type="project" value="UniProtKB-KW"/>
</dbReference>
<dbReference type="KEGG" id="msch:N508_001665"/>
<protein>
    <submittedName>
        <fullName evidence="13">Dihydroorotate dehydrogenase B (NAD(+)), electron transfer subunit</fullName>
    </submittedName>
</protein>
<evidence type="ECO:0000256" key="3">
    <source>
        <dbReference type="ARBA" id="ARBA00022630"/>
    </source>
</evidence>
<organism evidence="13 14">
    <name type="scientific">Mucispirillum schaedleri ASF457</name>
    <dbReference type="NCBI Taxonomy" id="1379858"/>
    <lineage>
        <taxon>Bacteria</taxon>
        <taxon>Pseudomonadati</taxon>
        <taxon>Deferribacterota</taxon>
        <taxon>Deferribacteres</taxon>
        <taxon>Deferribacterales</taxon>
        <taxon>Mucispirillaceae</taxon>
        <taxon>Mucispirillum</taxon>
    </lineage>
</organism>
<keyword evidence="7" id="KW-0274">FAD</keyword>
<evidence type="ECO:0000256" key="2">
    <source>
        <dbReference type="ARBA" id="ARBA00004141"/>
    </source>
</evidence>
<gene>
    <name evidence="13" type="primary">pyrK_2</name>
    <name evidence="13" type="ORF">N508_001665</name>
</gene>
<evidence type="ECO:0000256" key="7">
    <source>
        <dbReference type="ARBA" id="ARBA00022827"/>
    </source>
</evidence>
<dbReference type="PRINTS" id="PR00410">
    <property type="entry name" value="PHEHYDRXLASE"/>
</dbReference>
<keyword evidence="14" id="KW-1185">Reference proteome</keyword>
<dbReference type="eggNOG" id="COG4097">
    <property type="taxonomic scope" value="Bacteria"/>
</dbReference>
<evidence type="ECO:0000256" key="9">
    <source>
        <dbReference type="ARBA" id="ARBA00023002"/>
    </source>
</evidence>
<keyword evidence="11" id="KW-0411">Iron-sulfur</keyword>
<evidence type="ECO:0000256" key="1">
    <source>
        <dbReference type="ARBA" id="ARBA00001974"/>
    </source>
</evidence>
<dbReference type="SUPFAM" id="SSF63380">
    <property type="entry name" value="Riboflavin synthase domain-like"/>
    <property type="match status" value="1"/>
</dbReference>
<dbReference type="InterPro" id="IPR039261">
    <property type="entry name" value="FNR_nucleotide-bd"/>
</dbReference>
<dbReference type="Pfam" id="PF08022">
    <property type="entry name" value="FAD_binding_8"/>
    <property type="match status" value="1"/>
</dbReference>
<dbReference type="GO" id="GO:0050660">
    <property type="term" value="F:flavin adenine dinucleotide binding"/>
    <property type="evidence" value="ECO:0007669"/>
    <property type="project" value="TreeGrafter"/>
</dbReference>
<reference evidence="13" key="2">
    <citation type="submission" date="2022-05" db="EMBL/GenBank/DDBJ databases">
        <authorList>
            <person name="Proctor A.L."/>
            <person name="Phillips G.J."/>
            <person name="Wannemuehler M.J."/>
        </authorList>
    </citation>
    <scope>NUCLEOTIDE SEQUENCE</scope>
    <source>
        <strain evidence="13">ASF457</strain>
    </source>
</reference>
<keyword evidence="5" id="KW-0001">2Fe-2S</keyword>
<evidence type="ECO:0000256" key="11">
    <source>
        <dbReference type="ARBA" id="ARBA00023014"/>
    </source>
</evidence>
<evidence type="ECO:0000313" key="13">
    <source>
        <dbReference type="EMBL" id="USF24576.1"/>
    </source>
</evidence>
<dbReference type="OrthoDB" id="573132at2"/>
<name>V2RK82_9BACT</name>
<comment type="cofactor">
    <cofactor evidence="1">
        <name>FAD</name>
        <dbReference type="ChEBI" id="CHEBI:57692"/>
    </cofactor>
</comment>
<dbReference type="GO" id="GO:0051537">
    <property type="term" value="F:2 iron, 2 sulfur cluster binding"/>
    <property type="evidence" value="ECO:0007669"/>
    <property type="project" value="UniProtKB-KW"/>
</dbReference>
<keyword evidence="12" id="KW-0472">Membrane</keyword>
<sequence>MSKAAKWSISGLLLGVLIFLLSPSFNKLISNFAFWNVKEQSLYLTGSIAIVYMVMSMLLSVRFSFINNISGGLDKAYIIHKWVGIWAFVFSVIHWFIETLFVDIYKLFFELPPKIKGVSSISDFAKSIYKIGNELAENAFYILVIVLVVALIKRVPYHKFRYIHKIIPFLFLFIAYHSFTIQIKGVWFGSIGSYLLSAVIIIGVIAAVIDLLQLIGFKHKVFAEIVKYERNEKNKTIDLVLKPAEPFEYTAGQYVFLKFCHSREPHPFSIAGYDKESNTLRFLIKELGDFTNELAVKIKKDDIITIEGPYGNFTFNDSRAQQIWVAGGIGFTPFAARLEYLVSLGKKVDNVDFFYSARGENLYPELAELSEKAGVRFHYRDTCKDGRLNFDIIKEKIKDIKNISLWYCGPASFGAALKRNAASCGISKKDIHYDSFDMR</sequence>
<keyword evidence="9" id="KW-0560">Oxidoreductase</keyword>
<dbReference type="InterPro" id="IPR013112">
    <property type="entry name" value="FAD-bd_8"/>
</dbReference>
<dbReference type="AlphaFoldDB" id="V2RK82"/>
<evidence type="ECO:0000256" key="4">
    <source>
        <dbReference type="ARBA" id="ARBA00022692"/>
    </source>
</evidence>
<dbReference type="InterPro" id="IPR017927">
    <property type="entry name" value="FAD-bd_FR_type"/>
</dbReference>
<dbReference type="InterPro" id="IPR013130">
    <property type="entry name" value="Fe3_Rdtase_TM_dom"/>
</dbReference>
<dbReference type="Gene3D" id="3.40.50.80">
    <property type="entry name" value="Nucleotide-binding domain of ferredoxin-NADP reductase (FNR) module"/>
    <property type="match status" value="1"/>
</dbReference>
<dbReference type="EMBL" id="CP097562">
    <property type="protein sequence ID" value="USF24576.1"/>
    <property type="molecule type" value="Genomic_DNA"/>
</dbReference>
<keyword evidence="8" id="KW-1133">Transmembrane helix</keyword>
<reference evidence="13" key="1">
    <citation type="journal article" date="2014" name="Genome Announc.">
        <title>Draft genome sequences of the altered schaedler flora, a defined bacterial community from gnotobiotic mice.</title>
        <authorList>
            <person name="Wannemuehler M.J."/>
            <person name="Overstreet A.M."/>
            <person name="Ward D.V."/>
            <person name="Phillips G.J."/>
        </authorList>
    </citation>
    <scope>NUCLEOTIDE SEQUENCE</scope>
    <source>
        <strain evidence="13">ASF457</strain>
    </source>
</reference>